<dbReference type="SMART" id="SM00387">
    <property type="entry name" value="HATPase_c"/>
    <property type="match status" value="1"/>
</dbReference>
<dbReference type="PRINTS" id="PR00344">
    <property type="entry name" value="BCTRLSENSOR"/>
</dbReference>
<dbReference type="CDD" id="cd00082">
    <property type="entry name" value="HisKA"/>
    <property type="match status" value="1"/>
</dbReference>
<dbReference type="InterPro" id="IPR005467">
    <property type="entry name" value="His_kinase_dom"/>
</dbReference>
<name>A0ABX1LR23_9CYAN</name>
<organism evidence="7 8">
    <name type="scientific">Pseudanabaena yagii GIHE-NHR1</name>
    <dbReference type="NCBI Taxonomy" id="2722753"/>
    <lineage>
        <taxon>Bacteria</taxon>
        <taxon>Bacillati</taxon>
        <taxon>Cyanobacteriota</taxon>
        <taxon>Cyanophyceae</taxon>
        <taxon>Pseudanabaenales</taxon>
        <taxon>Pseudanabaenaceae</taxon>
        <taxon>Pseudanabaena</taxon>
        <taxon>Pseudanabaena yagii</taxon>
    </lineage>
</organism>
<dbReference type="Pfam" id="PF02518">
    <property type="entry name" value="HATPase_c"/>
    <property type="match status" value="1"/>
</dbReference>
<evidence type="ECO:0000259" key="6">
    <source>
        <dbReference type="PROSITE" id="PS50109"/>
    </source>
</evidence>
<reference evidence="7 8" key="1">
    <citation type="submission" date="2020-03" db="EMBL/GenBank/DDBJ databases">
        <title>Draft Genome Sequence of 2-Methylisoborneol Producing Pseudanabaena yagii Strain GIHE-NHR1 Isolated from North Han River in South Korea.</title>
        <authorList>
            <person name="Jeong J."/>
        </authorList>
    </citation>
    <scope>NUCLEOTIDE SEQUENCE [LARGE SCALE GENOMIC DNA]</scope>
    <source>
        <strain evidence="7 8">GIHE-NHR1</strain>
    </source>
</reference>
<dbReference type="SUPFAM" id="SSF55781">
    <property type="entry name" value="GAF domain-like"/>
    <property type="match status" value="1"/>
</dbReference>
<comment type="caution">
    <text evidence="7">The sequence shown here is derived from an EMBL/GenBank/DDBJ whole genome shotgun (WGS) entry which is preliminary data.</text>
</comment>
<keyword evidence="8" id="KW-1185">Reference proteome</keyword>
<evidence type="ECO:0000256" key="2">
    <source>
        <dbReference type="ARBA" id="ARBA00012438"/>
    </source>
</evidence>
<dbReference type="InterPro" id="IPR003594">
    <property type="entry name" value="HATPase_dom"/>
</dbReference>
<dbReference type="SUPFAM" id="SSF55874">
    <property type="entry name" value="ATPase domain of HSP90 chaperone/DNA topoisomerase II/histidine kinase"/>
    <property type="match status" value="1"/>
</dbReference>
<dbReference type="InterPro" id="IPR036097">
    <property type="entry name" value="HisK_dim/P_sf"/>
</dbReference>
<dbReference type="Gene3D" id="1.10.287.130">
    <property type="match status" value="1"/>
</dbReference>
<evidence type="ECO:0000256" key="4">
    <source>
        <dbReference type="ARBA" id="ARBA00022777"/>
    </source>
</evidence>
<evidence type="ECO:0000256" key="1">
    <source>
        <dbReference type="ARBA" id="ARBA00000085"/>
    </source>
</evidence>
<protein>
    <recommendedName>
        <fullName evidence="2">histidine kinase</fullName>
        <ecNumber evidence="2">2.7.13.3</ecNumber>
    </recommendedName>
</protein>
<keyword evidence="3" id="KW-0597">Phosphoprotein</keyword>
<dbReference type="EC" id="2.7.13.3" evidence="2"/>
<feature type="domain" description="Histidine kinase" evidence="6">
    <location>
        <begin position="838"/>
        <end position="1141"/>
    </location>
</feature>
<dbReference type="InterPro" id="IPR003661">
    <property type="entry name" value="HisK_dim/P_dom"/>
</dbReference>
<keyword evidence="4" id="KW-0808">Transferase</keyword>
<dbReference type="InterPro" id="IPR004358">
    <property type="entry name" value="Sig_transdc_His_kin-like_C"/>
</dbReference>
<accession>A0ABX1LR23</accession>
<gene>
    <name evidence="7" type="ORF">HC246_11235</name>
</gene>
<dbReference type="PROSITE" id="PS50109">
    <property type="entry name" value="HIS_KIN"/>
    <property type="match status" value="1"/>
</dbReference>
<dbReference type="Gene3D" id="3.30.450.40">
    <property type="match status" value="1"/>
</dbReference>
<sequence length="1142" mass="128398">MQQAAYSLIPNSQKEAVHLDIGRLLLNRYSSHEQELQLFHIVNQLNCGISLIDQAKEREELAQLNWRAGKKARASSAYEAAMSYLKTGLQLLSAQCWRNQYDLSLGLHQQAAEVAYLSGIYAEMETLIGIGLQQAKNQLDRAKFYEIQILAMVAQNQARAAIAYARQVLPYFGVQIPQKPSKLQTVLGFFTTVYRMIGTSPKDLLALPPMSDPYKLAACNLFNAVGAAAQSSVPEILPFMTFIGISIYLRYGNIPKSSMAYTIYAFLLCEKLGKIDQGYAIGKAAIALCHQHASKKALAPTLFLWTRFIAYRKESLQNSLPLLMEAYQVSLEVGDTEYAAYSLCVYFTQSYWTTQNLMDLKREAIASRPTLQKLQQLSMLDMHDLNCQILENLTTEPNDACQITGRFFDETAISKSDRQLQIYTSLRKLQLALLFEKYSLAMEQIAIIESMLSIVDGTFVKTLIYFYDALVRLSQYPHLKPKQQRAYLDKVIATRKYLAKFAKSAPMNYQHKVALVEAERLRVVGKFNLAGDWYDRAITGAKNNGYLQEEALANELAAKFYLVLGKEKIAQVYMNEAYYAYARWGATAKVIDLENRYPQLLVSLRQQTDTHRFDQKLSLESFYNHSTILDLETLLKASQTISQEIELDKLLETLLNILIANAGADKCVLLLQPNQNLQIVAIAKSEQQTQILTTPIPLETSNDVPTSVINWVKNSLETLVLNDARENSQFAGDRYMIQHQPKSMFCSPILKQGQLLGILYLENNFAVSTFTSDRLQLLNLLCTQAAISLENAHLYSTLEQKVVERTQELSQALSNLQSTQQELIQSEKMAALGQLIASIAHEINTPLGVIRSATSNIVTANHVTLQQLPRIMQSLSPQQQQEFRALIHVALQSHQSLSTREERQLRRQLQSTLLDQGIPNAIDIATQLSQMQIVSGLNLYLSLLQDPKCEQILQVAYALVMQHHSTRSIQQEVDRAAKIVFALKAYSHHSHNSEQILAKVNDSIEVVLTLYHNRLKHSIEVIRRYNDEIPEILCNPDELTQVWVNLIDNAIYAMGNGGTLEIAITTQAGYVVVAIADSGCGMSPEIQSKIFEPFFTSKPRGEGSGLGLDIVRQIVQKHHGEIQVQSGSDGTVFTVMLPLPLE</sequence>
<evidence type="ECO:0000256" key="5">
    <source>
        <dbReference type="ARBA" id="ARBA00023012"/>
    </source>
</evidence>
<dbReference type="PANTHER" id="PTHR43642:SF1">
    <property type="entry name" value="HYBRID SIGNAL TRANSDUCTION HISTIDINE KINASE G"/>
    <property type="match status" value="1"/>
</dbReference>
<dbReference type="SMART" id="SM00065">
    <property type="entry name" value="GAF"/>
    <property type="match status" value="1"/>
</dbReference>
<keyword evidence="4" id="KW-0418">Kinase</keyword>
<dbReference type="InterPro" id="IPR003018">
    <property type="entry name" value="GAF"/>
</dbReference>
<dbReference type="InterPro" id="IPR029016">
    <property type="entry name" value="GAF-like_dom_sf"/>
</dbReference>
<evidence type="ECO:0000256" key="3">
    <source>
        <dbReference type="ARBA" id="ARBA00022553"/>
    </source>
</evidence>
<proteinExistence type="predicted"/>
<evidence type="ECO:0000313" key="7">
    <source>
        <dbReference type="EMBL" id="NMF58577.1"/>
    </source>
</evidence>
<dbReference type="Proteomes" id="UP000738376">
    <property type="component" value="Unassembled WGS sequence"/>
</dbReference>
<dbReference type="RefSeq" id="WP_169363463.1">
    <property type="nucleotide sequence ID" value="NZ_JAAVJL010000001.1"/>
</dbReference>
<dbReference type="EMBL" id="JAAVJL010000001">
    <property type="protein sequence ID" value="NMF58577.1"/>
    <property type="molecule type" value="Genomic_DNA"/>
</dbReference>
<dbReference type="Pfam" id="PF01590">
    <property type="entry name" value="GAF"/>
    <property type="match status" value="1"/>
</dbReference>
<dbReference type="InterPro" id="IPR053159">
    <property type="entry name" value="Hybrid_Histidine_Kinase"/>
</dbReference>
<dbReference type="PANTHER" id="PTHR43642">
    <property type="entry name" value="HYBRID SIGNAL TRANSDUCTION HISTIDINE KINASE G"/>
    <property type="match status" value="1"/>
</dbReference>
<evidence type="ECO:0000313" key="8">
    <source>
        <dbReference type="Proteomes" id="UP000738376"/>
    </source>
</evidence>
<dbReference type="SUPFAM" id="SSF47384">
    <property type="entry name" value="Homodimeric domain of signal transducing histidine kinase"/>
    <property type="match status" value="1"/>
</dbReference>
<dbReference type="Gene3D" id="3.30.565.10">
    <property type="entry name" value="Histidine kinase-like ATPase, C-terminal domain"/>
    <property type="match status" value="1"/>
</dbReference>
<keyword evidence="5" id="KW-0902">Two-component regulatory system</keyword>
<comment type="catalytic activity">
    <reaction evidence="1">
        <text>ATP + protein L-histidine = ADP + protein N-phospho-L-histidine.</text>
        <dbReference type="EC" id="2.7.13.3"/>
    </reaction>
</comment>
<dbReference type="InterPro" id="IPR036890">
    <property type="entry name" value="HATPase_C_sf"/>
</dbReference>